<feature type="compositionally biased region" description="Pro residues" evidence="1">
    <location>
        <begin position="120"/>
        <end position="129"/>
    </location>
</feature>
<organism evidence="3 4">
    <name type="scientific">Belnapia arida</name>
    <dbReference type="NCBI Taxonomy" id="2804533"/>
    <lineage>
        <taxon>Bacteria</taxon>
        <taxon>Pseudomonadati</taxon>
        <taxon>Pseudomonadota</taxon>
        <taxon>Alphaproteobacteria</taxon>
        <taxon>Acetobacterales</taxon>
        <taxon>Roseomonadaceae</taxon>
        <taxon>Belnapia</taxon>
    </lineage>
</organism>
<evidence type="ECO:0000313" key="4">
    <source>
        <dbReference type="Proteomes" id="UP000660885"/>
    </source>
</evidence>
<protein>
    <submittedName>
        <fullName evidence="3">Helix-turn-helix transcriptional regulator</fullName>
    </submittedName>
</protein>
<sequence>MTPFGQRLRALREAHGVSQAALAQALHVSPAYLSALEHGHRGRPSPGLIHQVNEFFGLIWDDAEEMARLARLSHPRVVLDTAGLSPEATALANRLARDIRKLSPDTIRALLQTLDGGSTPMPPPGPKLGPGPRHK</sequence>
<dbReference type="PROSITE" id="PS50943">
    <property type="entry name" value="HTH_CROC1"/>
    <property type="match status" value="1"/>
</dbReference>
<dbReference type="Pfam" id="PF13560">
    <property type="entry name" value="HTH_31"/>
    <property type="match status" value="1"/>
</dbReference>
<dbReference type="SUPFAM" id="SSF47413">
    <property type="entry name" value="lambda repressor-like DNA-binding domains"/>
    <property type="match status" value="1"/>
</dbReference>
<evidence type="ECO:0000313" key="3">
    <source>
        <dbReference type="EMBL" id="MBL6078000.1"/>
    </source>
</evidence>
<proteinExistence type="predicted"/>
<evidence type="ECO:0000259" key="2">
    <source>
        <dbReference type="PROSITE" id="PS50943"/>
    </source>
</evidence>
<dbReference type="EMBL" id="JAETWB010000002">
    <property type="protein sequence ID" value="MBL6078000.1"/>
    <property type="molecule type" value="Genomic_DNA"/>
</dbReference>
<dbReference type="InterPro" id="IPR010982">
    <property type="entry name" value="Lambda_DNA-bd_dom_sf"/>
</dbReference>
<dbReference type="CDD" id="cd00093">
    <property type="entry name" value="HTH_XRE"/>
    <property type="match status" value="1"/>
</dbReference>
<evidence type="ECO:0000256" key="1">
    <source>
        <dbReference type="SAM" id="MobiDB-lite"/>
    </source>
</evidence>
<dbReference type="SMART" id="SM00530">
    <property type="entry name" value="HTH_XRE"/>
    <property type="match status" value="1"/>
</dbReference>
<feature type="region of interest" description="Disordered" evidence="1">
    <location>
        <begin position="113"/>
        <end position="135"/>
    </location>
</feature>
<accession>A0ABS1U0I3</accession>
<dbReference type="RefSeq" id="WP_202831152.1">
    <property type="nucleotide sequence ID" value="NZ_JAETWB010000002.1"/>
</dbReference>
<reference evidence="3 4" key="1">
    <citation type="submission" date="2021-01" db="EMBL/GenBank/DDBJ databases">
        <title>Belnapia mucosa sp. nov. and Belnapia arida sp. nov., isolated from the Tabernas Desert (Almeria, Spain).</title>
        <authorList>
            <person name="Molina-Menor E."/>
            <person name="Vidal-Verdu A."/>
            <person name="Calonge A."/>
            <person name="Satari L."/>
            <person name="Pereto J."/>
            <person name="Porcar M."/>
        </authorList>
    </citation>
    <scope>NUCLEOTIDE SEQUENCE [LARGE SCALE GENOMIC DNA]</scope>
    <source>
        <strain evidence="3 4">T18</strain>
    </source>
</reference>
<gene>
    <name evidence="3" type="ORF">JMJ56_08285</name>
</gene>
<dbReference type="InterPro" id="IPR001387">
    <property type="entry name" value="Cro/C1-type_HTH"/>
</dbReference>
<name>A0ABS1U0I3_9PROT</name>
<dbReference type="Proteomes" id="UP000660885">
    <property type="component" value="Unassembled WGS sequence"/>
</dbReference>
<comment type="caution">
    <text evidence="3">The sequence shown here is derived from an EMBL/GenBank/DDBJ whole genome shotgun (WGS) entry which is preliminary data.</text>
</comment>
<keyword evidence="4" id="KW-1185">Reference proteome</keyword>
<feature type="domain" description="HTH cro/C1-type" evidence="2">
    <location>
        <begin position="8"/>
        <end position="66"/>
    </location>
</feature>
<dbReference type="Gene3D" id="1.10.260.40">
    <property type="entry name" value="lambda repressor-like DNA-binding domains"/>
    <property type="match status" value="1"/>
</dbReference>